<dbReference type="PANTHER" id="PTHR30569">
    <property type="entry name" value="CYTOSINE TRANSPORTER CODB"/>
    <property type="match status" value="1"/>
</dbReference>
<dbReference type="InterPro" id="IPR030191">
    <property type="entry name" value="CodB"/>
</dbReference>
<dbReference type="CDD" id="cd11484">
    <property type="entry name" value="SLC-NCS1sbd_CobB-like"/>
    <property type="match status" value="1"/>
</dbReference>
<dbReference type="InterPro" id="IPR001248">
    <property type="entry name" value="Pur-cyt_permease"/>
</dbReference>
<feature type="transmembrane region" description="Helical" evidence="6">
    <location>
        <begin position="325"/>
        <end position="345"/>
    </location>
</feature>
<protein>
    <submittedName>
        <fullName evidence="7">Cytosine transporter</fullName>
    </submittedName>
</protein>
<dbReference type="Proteomes" id="UP000018211">
    <property type="component" value="Unassembled WGS sequence"/>
</dbReference>
<evidence type="ECO:0000256" key="4">
    <source>
        <dbReference type="ARBA" id="ARBA00022989"/>
    </source>
</evidence>
<comment type="subcellular location">
    <subcellularLocation>
        <location evidence="1">Membrane</location>
        <topology evidence="1">Multi-pass membrane protein</topology>
    </subcellularLocation>
</comment>
<evidence type="ECO:0000256" key="1">
    <source>
        <dbReference type="ARBA" id="ARBA00004141"/>
    </source>
</evidence>
<dbReference type="GO" id="GO:0005886">
    <property type="term" value="C:plasma membrane"/>
    <property type="evidence" value="ECO:0007669"/>
    <property type="project" value="TreeGrafter"/>
</dbReference>
<evidence type="ECO:0000256" key="6">
    <source>
        <dbReference type="SAM" id="Phobius"/>
    </source>
</evidence>
<gene>
    <name evidence="7" type="primary">codB</name>
    <name evidence="7" type="ORF">VIBNISOn1_150008</name>
</gene>
<dbReference type="Gene3D" id="1.10.4160.10">
    <property type="entry name" value="Hydantoin permease"/>
    <property type="match status" value="1"/>
</dbReference>
<keyword evidence="4 6" id="KW-1133">Transmembrane helix</keyword>
<evidence type="ECO:0000313" key="7">
    <source>
        <dbReference type="EMBL" id="CCO45455.1"/>
    </source>
</evidence>
<feature type="transmembrane region" description="Helical" evidence="6">
    <location>
        <begin position="225"/>
        <end position="249"/>
    </location>
</feature>
<feature type="transmembrane region" description="Helical" evidence="6">
    <location>
        <begin position="160"/>
        <end position="182"/>
    </location>
</feature>
<feature type="transmembrane region" description="Helical" evidence="6">
    <location>
        <begin position="300"/>
        <end position="319"/>
    </location>
</feature>
<sequence>MIFDENFSLRPVPYYARKRTLALGLVLVGLTFFSASMQAGGVVWNGLSSSEFVWVVVIGNLMLATYAGVLGYIGSTTGLSTHLLTHFSFGHKGSWLPSLILGGTQVGWFGVGVAMFAIPVSKVTGVDVKILIAVSGLLMVSTAYFGMSALIFLSAIAVPAILLFGGYSVKCALETFSVGALYGELGDMQNKLTMSEALTLVVGTFVSAATLSADFLRFAKNHKKALIITALAFFAGNTVMFVLGALSSYSIGYADLFDTMLAQGLLIPAIVVLGLNIWTTNDNALYASGLAFSNITRLPSHHLSVLNGFLGTIFALWLHDHFIDWLHFLSIAIPPVGGVIIADYLTRRREYLDYANVEFEEINWCGIAAVALGVFGALTIPGIGPVNAVIVAMTSYWVLQFKPVKAWVSRSI</sequence>
<feature type="transmembrane region" description="Helical" evidence="6">
    <location>
        <begin position="130"/>
        <end position="153"/>
    </location>
</feature>
<evidence type="ECO:0000256" key="2">
    <source>
        <dbReference type="ARBA" id="ARBA00008974"/>
    </source>
</evidence>
<reference evidence="7 8" key="1">
    <citation type="journal article" date="2013" name="ISME J.">
        <title>Comparative genomics of pathogenic lineages of Vibrio nigripulchritudo identifies virulence-associated traits.</title>
        <authorList>
            <person name="Goudenege D."/>
            <person name="Labreuche Y."/>
            <person name="Krin E."/>
            <person name="Ansquer D."/>
            <person name="Mangenot S."/>
            <person name="Calteau A."/>
            <person name="Medigue C."/>
            <person name="Mazel D."/>
            <person name="Polz M.F."/>
            <person name="Le Roux F."/>
        </authorList>
    </citation>
    <scope>NUCLEOTIDE SEQUENCE [LARGE SCALE GENOMIC DNA]</scope>
    <source>
        <strain evidence="7 8">SOn1</strain>
    </source>
</reference>
<evidence type="ECO:0000256" key="5">
    <source>
        <dbReference type="ARBA" id="ARBA00023136"/>
    </source>
</evidence>
<feature type="transmembrane region" description="Helical" evidence="6">
    <location>
        <begin position="366"/>
        <end position="399"/>
    </location>
</feature>
<dbReference type="Pfam" id="PF02133">
    <property type="entry name" value="Transp_cyt_pur"/>
    <property type="match status" value="1"/>
</dbReference>
<comment type="similarity">
    <text evidence="2">Belongs to the purine-cytosine permease (2.A.39) family.</text>
</comment>
<proteinExistence type="inferred from homology"/>
<name>A0AAV2VLD7_9VIBR</name>
<feature type="transmembrane region" description="Helical" evidence="6">
    <location>
        <begin position="95"/>
        <end position="118"/>
    </location>
</feature>
<keyword evidence="5 6" id="KW-0472">Membrane</keyword>
<accession>A0AAV2VLD7</accession>
<evidence type="ECO:0000313" key="8">
    <source>
        <dbReference type="Proteomes" id="UP000018211"/>
    </source>
</evidence>
<comment type="caution">
    <text evidence="7">The sequence shown here is derived from an EMBL/GenBank/DDBJ whole genome shotgun (WGS) entry which is preliminary data.</text>
</comment>
<dbReference type="NCBIfam" id="NF008241">
    <property type="entry name" value="PRK11017.1"/>
    <property type="match status" value="1"/>
</dbReference>
<dbReference type="EMBL" id="CAOF01000057">
    <property type="protein sequence ID" value="CCO45455.1"/>
    <property type="molecule type" value="Genomic_DNA"/>
</dbReference>
<feature type="transmembrane region" description="Helical" evidence="6">
    <location>
        <begin position="21"/>
        <end position="40"/>
    </location>
</feature>
<organism evidence="7 8">
    <name type="scientific">Vibrio nigripulchritudo SOn1</name>
    <dbReference type="NCBI Taxonomy" id="1238450"/>
    <lineage>
        <taxon>Bacteria</taxon>
        <taxon>Pseudomonadati</taxon>
        <taxon>Pseudomonadota</taxon>
        <taxon>Gammaproteobacteria</taxon>
        <taxon>Vibrionales</taxon>
        <taxon>Vibrionaceae</taxon>
        <taxon>Vibrio</taxon>
    </lineage>
</organism>
<dbReference type="PANTHER" id="PTHR30569:SF0">
    <property type="entry name" value="CYTOSINE PERMEASE"/>
    <property type="match status" value="1"/>
</dbReference>
<keyword evidence="3 6" id="KW-0812">Transmembrane</keyword>
<feature type="transmembrane region" description="Helical" evidence="6">
    <location>
        <begin position="52"/>
        <end position="74"/>
    </location>
</feature>
<evidence type="ECO:0000256" key="3">
    <source>
        <dbReference type="ARBA" id="ARBA00022692"/>
    </source>
</evidence>
<dbReference type="GO" id="GO:0015209">
    <property type="term" value="F:cytosine transmembrane transporter activity"/>
    <property type="evidence" value="ECO:0007669"/>
    <property type="project" value="InterPro"/>
</dbReference>
<dbReference type="RefSeq" id="WP_022610922.1">
    <property type="nucleotide sequence ID" value="NZ_LK391965.1"/>
</dbReference>
<feature type="transmembrane region" description="Helical" evidence="6">
    <location>
        <begin position="194"/>
        <end position="213"/>
    </location>
</feature>
<feature type="transmembrane region" description="Helical" evidence="6">
    <location>
        <begin position="261"/>
        <end position="279"/>
    </location>
</feature>
<dbReference type="AlphaFoldDB" id="A0AAV2VLD7"/>